<dbReference type="AlphaFoldDB" id="A0A1X7BRL8"/>
<dbReference type="InterPro" id="IPR000847">
    <property type="entry name" value="LysR_HTH_N"/>
</dbReference>
<dbReference type="SUPFAM" id="SSF46785">
    <property type="entry name" value="Winged helix' DNA-binding domain"/>
    <property type="match status" value="1"/>
</dbReference>
<dbReference type="GO" id="GO:0003677">
    <property type="term" value="F:DNA binding"/>
    <property type="evidence" value="ECO:0007669"/>
    <property type="project" value="UniProtKB-KW"/>
</dbReference>
<evidence type="ECO:0000259" key="5">
    <source>
        <dbReference type="PROSITE" id="PS50931"/>
    </source>
</evidence>
<dbReference type="EMBL" id="FWXB01000006">
    <property type="protein sequence ID" value="SMC12233.1"/>
    <property type="molecule type" value="Genomic_DNA"/>
</dbReference>
<evidence type="ECO:0000256" key="4">
    <source>
        <dbReference type="ARBA" id="ARBA00023163"/>
    </source>
</evidence>
<dbReference type="Pfam" id="PF00126">
    <property type="entry name" value="HTH_1"/>
    <property type="match status" value="1"/>
</dbReference>
<dbReference type="Proteomes" id="UP000193224">
    <property type="component" value="Unassembled WGS sequence"/>
</dbReference>
<evidence type="ECO:0000313" key="6">
    <source>
        <dbReference type="EMBL" id="SMC12233.1"/>
    </source>
</evidence>
<gene>
    <name evidence="6" type="primary">dmlR_4</name>
    <name evidence="6" type="ORF">ROA7745_02056</name>
</gene>
<organism evidence="6 7">
    <name type="scientific">Roseovarius aestuarii</name>
    <dbReference type="NCBI Taxonomy" id="475083"/>
    <lineage>
        <taxon>Bacteria</taxon>
        <taxon>Pseudomonadati</taxon>
        <taxon>Pseudomonadota</taxon>
        <taxon>Alphaproteobacteria</taxon>
        <taxon>Rhodobacterales</taxon>
        <taxon>Roseobacteraceae</taxon>
        <taxon>Roseovarius</taxon>
    </lineage>
</organism>
<keyword evidence="4" id="KW-0804">Transcription</keyword>
<evidence type="ECO:0000313" key="7">
    <source>
        <dbReference type="Proteomes" id="UP000193224"/>
    </source>
</evidence>
<evidence type="ECO:0000256" key="3">
    <source>
        <dbReference type="ARBA" id="ARBA00023125"/>
    </source>
</evidence>
<dbReference type="RefSeq" id="WP_085800181.1">
    <property type="nucleotide sequence ID" value="NZ_FWXB01000006.1"/>
</dbReference>
<name>A0A1X7BRL8_9RHOB</name>
<dbReference type="InterPro" id="IPR036390">
    <property type="entry name" value="WH_DNA-bd_sf"/>
</dbReference>
<sequence length="296" mass="33052">MDRVRLLGLRTFHAIAEQGTLRAAAGVLGVQASAVSQQLKQFEDHLGTALFVRNTRSVVLTDAGRKLLAQTRHVLSEANAAIEAVRSEAGAVSGVLRITLPFRAWEAVVAPRLADFQTLFPEIELDLSIDEGLVDITTKGFHAGIRLGDLLEDQMIAKALSKPMQGAYVASPAYLGQFGVPKVPIDLLEHKCIRHRRVNSGRITPWEFLVDREPQVIEGKGSIIFNDLRTVVDAARRDVGIGWSLRAGVEEDLRQGHLVQILTEFTPDRPRFFIYFARELRELPRLRVFINHFVYT</sequence>
<evidence type="ECO:0000256" key="2">
    <source>
        <dbReference type="ARBA" id="ARBA00023015"/>
    </source>
</evidence>
<protein>
    <submittedName>
        <fullName evidence="6">HTH-type transcriptional regulator DmlR</fullName>
    </submittedName>
</protein>
<dbReference type="Gene3D" id="3.40.190.290">
    <property type="match status" value="1"/>
</dbReference>
<dbReference type="FunFam" id="1.10.10.10:FF:000001">
    <property type="entry name" value="LysR family transcriptional regulator"/>
    <property type="match status" value="1"/>
</dbReference>
<dbReference type="SUPFAM" id="SSF53850">
    <property type="entry name" value="Periplasmic binding protein-like II"/>
    <property type="match status" value="1"/>
</dbReference>
<dbReference type="GO" id="GO:0003700">
    <property type="term" value="F:DNA-binding transcription factor activity"/>
    <property type="evidence" value="ECO:0007669"/>
    <property type="project" value="InterPro"/>
</dbReference>
<keyword evidence="2" id="KW-0805">Transcription regulation</keyword>
<dbReference type="PANTHER" id="PTHR30537:SF5">
    <property type="entry name" value="HTH-TYPE TRANSCRIPTIONAL ACTIVATOR TTDR-RELATED"/>
    <property type="match status" value="1"/>
</dbReference>
<dbReference type="Pfam" id="PF03466">
    <property type="entry name" value="LysR_substrate"/>
    <property type="match status" value="1"/>
</dbReference>
<dbReference type="Gene3D" id="1.10.10.10">
    <property type="entry name" value="Winged helix-like DNA-binding domain superfamily/Winged helix DNA-binding domain"/>
    <property type="match status" value="1"/>
</dbReference>
<reference evidence="6 7" key="1">
    <citation type="submission" date="2017-03" db="EMBL/GenBank/DDBJ databases">
        <authorList>
            <person name="Afonso C.L."/>
            <person name="Miller P.J."/>
            <person name="Scott M.A."/>
            <person name="Spackman E."/>
            <person name="Goraichik I."/>
            <person name="Dimitrov K.M."/>
            <person name="Suarez D.L."/>
            <person name="Swayne D.E."/>
        </authorList>
    </citation>
    <scope>NUCLEOTIDE SEQUENCE [LARGE SCALE GENOMIC DNA]</scope>
    <source>
        <strain evidence="6 7">CECT 7745</strain>
    </source>
</reference>
<dbReference type="OrthoDB" id="9813056at2"/>
<dbReference type="InterPro" id="IPR036388">
    <property type="entry name" value="WH-like_DNA-bd_sf"/>
</dbReference>
<comment type="similarity">
    <text evidence="1">Belongs to the LysR transcriptional regulatory family.</text>
</comment>
<evidence type="ECO:0000256" key="1">
    <source>
        <dbReference type="ARBA" id="ARBA00009437"/>
    </source>
</evidence>
<dbReference type="PANTHER" id="PTHR30537">
    <property type="entry name" value="HTH-TYPE TRANSCRIPTIONAL REGULATOR"/>
    <property type="match status" value="1"/>
</dbReference>
<proteinExistence type="inferred from homology"/>
<feature type="domain" description="HTH lysR-type" evidence="5">
    <location>
        <begin position="9"/>
        <end position="61"/>
    </location>
</feature>
<dbReference type="PROSITE" id="PS50931">
    <property type="entry name" value="HTH_LYSR"/>
    <property type="match status" value="1"/>
</dbReference>
<dbReference type="InterPro" id="IPR058163">
    <property type="entry name" value="LysR-type_TF_proteobact-type"/>
</dbReference>
<accession>A0A1X7BRL8</accession>
<keyword evidence="7" id="KW-1185">Reference proteome</keyword>
<keyword evidence="3" id="KW-0238">DNA-binding</keyword>
<dbReference type="InterPro" id="IPR005119">
    <property type="entry name" value="LysR_subst-bd"/>
</dbReference>